<dbReference type="GO" id="GO:0016757">
    <property type="term" value="F:glycosyltransferase activity"/>
    <property type="evidence" value="ECO:0007669"/>
    <property type="project" value="TreeGrafter"/>
</dbReference>
<keyword evidence="3" id="KW-1185">Reference proteome</keyword>
<dbReference type="AlphaFoldDB" id="D8LWJ2"/>
<evidence type="ECO:0000313" key="2">
    <source>
        <dbReference type="EMBL" id="CBK20181.2"/>
    </source>
</evidence>
<dbReference type="GO" id="GO:0005794">
    <property type="term" value="C:Golgi apparatus"/>
    <property type="evidence" value="ECO:0007669"/>
    <property type="project" value="TreeGrafter"/>
</dbReference>
<dbReference type="InterPro" id="IPR005069">
    <property type="entry name" value="Nucl-diP-sugar_transferase"/>
</dbReference>
<evidence type="ECO:0000259" key="1">
    <source>
        <dbReference type="Pfam" id="PF03407"/>
    </source>
</evidence>
<dbReference type="OrthoDB" id="1712432at2759"/>
<dbReference type="RefSeq" id="XP_012894229.1">
    <property type="nucleotide sequence ID" value="XM_013038775.1"/>
</dbReference>
<feature type="domain" description="Nucleotide-diphospho-sugar transferase" evidence="1">
    <location>
        <begin position="140"/>
        <end position="335"/>
    </location>
</feature>
<dbReference type="GeneID" id="24917858"/>
<dbReference type="InterPro" id="IPR052636">
    <property type="entry name" value="UDP-D-xylose:L-fucose_XylT"/>
</dbReference>
<dbReference type="Pfam" id="PF03407">
    <property type="entry name" value="Nucleotid_trans"/>
    <property type="match status" value="1"/>
</dbReference>
<reference evidence="2" key="1">
    <citation type="submission" date="2010-02" db="EMBL/GenBank/DDBJ databases">
        <title>Sequencing and annotation of the Blastocystis hominis genome.</title>
        <authorList>
            <person name="Wincker P."/>
        </authorList>
    </citation>
    <scope>NUCLEOTIDE SEQUENCE</scope>
    <source>
        <strain evidence="2">Singapore isolate B</strain>
    </source>
</reference>
<dbReference type="InParanoid" id="D8LWJ2"/>
<organism evidence="2">
    <name type="scientific">Blastocystis hominis</name>
    <dbReference type="NCBI Taxonomy" id="12968"/>
    <lineage>
        <taxon>Eukaryota</taxon>
        <taxon>Sar</taxon>
        <taxon>Stramenopiles</taxon>
        <taxon>Bigyra</taxon>
        <taxon>Opalozoa</taxon>
        <taxon>Opalinata</taxon>
        <taxon>Blastocystidae</taxon>
        <taxon>Blastocystis</taxon>
    </lineage>
</organism>
<dbReference type="PANTHER" id="PTHR47032:SF1">
    <property type="entry name" value="UDP-D-XYLOSE:L-FUCOSE ALPHA-1,3-D-XYLOSYLTRANSFERASE-RELATED"/>
    <property type="match status" value="1"/>
</dbReference>
<sequence length="370" mass="42724">MLRLIVVIVFFSFVSLFFTLVTIAPEARRHDIVSVNSSFVSEGTVTVTPYQKLASFALRLFLKLAPDIRLPIYEDDTDYIEMFTRLYKNYTDNQGKHIVTLADLVPKVAINRVVMLTFTDSSYLESFYASYVVSKLDQYSNFIVVAVDMNAYITLSKQGYPVAYFESLLPENLTCSESSFGSNQFHLKMANKMQIIRQVILLDHSVLLFDSDVVLFRDPIPTILAYQNYDLIAQKDEGICAGFIFFRPTLQSLQFIDLVLQYQQRWVMSDQPVMEILRQMHVRPSLRWTLLPQNTFSSGSVFFESHQFYWDAIDANQVIMHNNYVIGYTNKIYRLKEMKMYPLDVNGEYSSNTARYLVLDSVSCGFANPI</sequence>
<accession>D8LWJ2</accession>
<dbReference type="EMBL" id="FN668638">
    <property type="protein sequence ID" value="CBK20181.2"/>
    <property type="molecule type" value="Genomic_DNA"/>
</dbReference>
<name>D8LWJ2_BLAHO</name>
<evidence type="ECO:0000313" key="3">
    <source>
        <dbReference type="Proteomes" id="UP000008312"/>
    </source>
</evidence>
<dbReference type="PANTHER" id="PTHR47032">
    <property type="entry name" value="UDP-D-XYLOSE:L-FUCOSE ALPHA-1,3-D-XYLOSYLTRANSFERASE-RELATED"/>
    <property type="match status" value="1"/>
</dbReference>
<dbReference type="Proteomes" id="UP000008312">
    <property type="component" value="Unassembled WGS sequence"/>
</dbReference>
<dbReference type="OMA" id="GAKLIMK"/>
<gene>
    <name evidence="2" type="ORF">GSBLH_T00000551001</name>
</gene>
<proteinExistence type="predicted"/>
<protein>
    <recommendedName>
        <fullName evidence="1">Nucleotide-diphospho-sugar transferase domain-containing protein</fullName>
    </recommendedName>
</protein>